<proteinExistence type="predicted"/>
<reference evidence="1 2" key="1">
    <citation type="journal article" date="2014" name="Genome Announc.">
        <title>Draft Genome Sequence of the Haloacid-Degrading Burkholderia caribensis Strain MBA4.</title>
        <authorList>
            <person name="Pan Y."/>
            <person name="Kong K.F."/>
            <person name="Tsang J.S."/>
        </authorList>
    </citation>
    <scope>NUCLEOTIDE SEQUENCE [LARGE SCALE GENOMIC DNA]</scope>
    <source>
        <strain evidence="1 2">852011</strain>
    </source>
</reference>
<dbReference type="EMBL" id="CP015960">
    <property type="protein sequence ID" value="QLB66729.1"/>
    <property type="molecule type" value="Genomic_DNA"/>
</dbReference>
<organism evidence="1 2">
    <name type="scientific">Paraburkholderia caribensis</name>
    <dbReference type="NCBI Taxonomy" id="75105"/>
    <lineage>
        <taxon>Bacteria</taxon>
        <taxon>Pseudomonadati</taxon>
        <taxon>Pseudomonadota</taxon>
        <taxon>Betaproteobacteria</taxon>
        <taxon>Burkholderiales</taxon>
        <taxon>Burkholderiaceae</taxon>
        <taxon>Paraburkholderia</taxon>
    </lineage>
</organism>
<geneLocation type="plasmid" evidence="2"/>
<evidence type="ECO:0000313" key="2">
    <source>
        <dbReference type="Proteomes" id="UP000509548"/>
    </source>
</evidence>
<dbReference type="AlphaFoldDB" id="A0A9Q6S8R0"/>
<keyword evidence="1" id="KW-0614">Plasmid</keyword>
<evidence type="ECO:0000313" key="1">
    <source>
        <dbReference type="EMBL" id="QLB66729.1"/>
    </source>
</evidence>
<gene>
    <name evidence="1" type="ORF">A9O66_29780</name>
</gene>
<name>A0A9Q6S8R0_9BURK</name>
<dbReference type="Proteomes" id="UP000509548">
    <property type="component" value="Plasmid unnamed"/>
</dbReference>
<sequence length="79" mass="9157">MRKFLPTARSTFNDVDLVLRAVLDRGHYICYLCRQHLPARIRVFVVFMAGHIRALNLSAFPGFPARGWHLHSSIPWPLE</sequence>
<protein>
    <submittedName>
        <fullName evidence="1">Uncharacterized protein</fullName>
    </submittedName>
</protein>
<accession>A0A9Q6S8R0</accession>
<dbReference type="RefSeq" id="WP_411716483.1">
    <property type="nucleotide sequence ID" value="NZ_CAJZAQ010000001.1"/>
</dbReference>